<dbReference type="Proteomes" id="UP001527099">
    <property type="component" value="Unassembled WGS sequence"/>
</dbReference>
<evidence type="ECO:0000313" key="2">
    <source>
        <dbReference type="EMBL" id="MCY9692885.1"/>
    </source>
</evidence>
<evidence type="ECO:0000256" key="1">
    <source>
        <dbReference type="SAM" id="Phobius"/>
    </source>
</evidence>
<dbReference type="EMBL" id="JAMDMX010000022">
    <property type="protein sequence ID" value="MCY9692885.1"/>
    <property type="molecule type" value="Genomic_DNA"/>
</dbReference>
<name>A0ABT4G9M1_9BACL</name>
<keyword evidence="1" id="KW-0472">Membrane</keyword>
<dbReference type="RefSeq" id="WP_268614472.1">
    <property type="nucleotide sequence ID" value="NZ_JAMDMX010000022.1"/>
</dbReference>
<protein>
    <submittedName>
        <fullName evidence="2">YrdB family protein</fullName>
    </submittedName>
</protein>
<feature type="transmembrane region" description="Helical" evidence="1">
    <location>
        <begin position="69"/>
        <end position="86"/>
    </location>
</feature>
<proteinExistence type="predicted"/>
<dbReference type="InterPro" id="IPR021214">
    <property type="entry name" value="DUF2568"/>
</dbReference>
<keyword evidence="1" id="KW-0812">Transmembrane</keyword>
<accession>A0ABT4G9M1</accession>
<organism evidence="2 3">
    <name type="scientific">Paenibacillus alginolyticus</name>
    <dbReference type="NCBI Taxonomy" id="59839"/>
    <lineage>
        <taxon>Bacteria</taxon>
        <taxon>Bacillati</taxon>
        <taxon>Bacillota</taxon>
        <taxon>Bacilli</taxon>
        <taxon>Bacillales</taxon>
        <taxon>Paenibacillaceae</taxon>
        <taxon>Paenibacillus</taxon>
    </lineage>
</organism>
<gene>
    <name evidence="2" type="ORF">M5X19_08240</name>
</gene>
<evidence type="ECO:0000313" key="3">
    <source>
        <dbReference type="Proteomes" id="UP001527099"/>
    </source>
</evidence>
<feature type="transmembrane region" description="Helical" evidence="1">
    <location>
        <begin position="35"/>
        <end position="57"/>
    </location>
</feature>
<keyword evidence="3" id="KW-1185">Reference proteome</keyword>
<comment type="caution">
    <text evidence="2">The sequence shown here is derived from an EMBL/GenBank/DDBJ whole genome shotgun (WGS) entry which is preliminary data.</text>
</comment>
<dbReference type="Pfam" id="PF10823">
    <property type="entry name" value="DUF2568"/>
    <property type="match status" value="1"/>
</dbReference>
<feature type="transmembrane region" description="Helical" evidence="1">
    <location>
        <begin position="12"/>
        <end position="29"/>
    </location>
</feature>
<reference evidence="2 3" key="1">
    <citation type="submission" date="2022-05" db="EMBL/GenBank/DDBJ databases">
        <title>Genome Sequencing of Bee-Associated Microbes.</title>
        <authorList>
            <person name="Dunlap C."/>
        </authorList>
    </citation>
    <scope>NUCLEOTIDE SEQUENCE [LARGE SCALE GENOMIC DNA]</scope>
    <source>
        <strain evidence="2 3">NRRL B-14421</strain>
    </source>
</reference>
<keyword evidence="1" id="KW-1133">Transmembrane helix</keyword>
<sequence length="113" mass="12568">MMIMMKAANLGLRFLLELCILASLCYWGFHVGNGWLLKGVLGIGAPLLAAILWGMFVSPKASITVSQPLQFIIELVIFAAAIIALYVTGKHSLAICFALFYILHRILKFLWEQ</sequence>